<dbReference type="GO" id="GO:0097196">
    <property type="term" value="C:Shu complex"/>
    <property type="evidence" value="ECO:0007669"/>
    <property type="project" value="TreeGrafter"/>
</dbReference>
<evidence type="ECO:0000259" key="2">
    <source>
        <dbReference type="PROSITE" id="PS50966"/>
    </source>
</evidence>
<dbReference type="PANTHER" id="PTHR28498">
    <property type="entry name" value="ZINC FINGER SWIM DOMAIN-CONTAINING PROTEIN 7"/>
    <property type="match status" value="1"/>
</dbReference>
<dbReference type="GO" id="GO:0000724">
    <property type="term" value="P:double-strand break repair via homologous recombination"/>
    <property type="evidence" value="ECO:0007669"/>
    <property type="project" value="TreeGrafter"/>
</dbReference>
<keyword evidence="1" id="KW-0863">Zinc-finger</keyword>
<name>A0A6P4YHA0_BRABE</name>
<proteinExistence type="predicted"/>
<dbReference type="KEGG" id="bbel:109465374"/>
<evidence type="ECO:0000256" key="1">
    <source>
        <dbReference type="PROSITE-ProRule" id="PRU00325"/>
    </source>
</evidence>
<dbReference type="AlphaFoldDB" id="A0A6P4YHA0"/>
<dbReference type="InterPro" id="IPR007527">
    <property type="entry name" value="Znf_SWIM"/>
</dbReference>
<evidence type="ECO:0000313" key="3">
    <source>
        <dbReference type="Proteomes" id="UP000515135"/>
    </source>
</evidence>
<dbReference type="OrthoDB" id="337581at2759"/>
<dbReference type="Proteomes" id="UP000515135">
    <property type="component" value="Unplaced"/>
</dbReference>
<dbReference type="RefSeq" id="XP_019618152.1">
    <property type="nucleotide sequence ID" value="XM_019762593.1"/>
</dbReference>
<dbReference type="GeneID" id="109465374"/>
<dbReference type="PROSITE" id="PS50966">
    <property type="entry name" value="ZF_SWIM"/>
    <property type="match status" value="1"/>
</dbReference>
<accession>A0A6P4YHA0</accession>
<feature type="domain" description="SWIM-type" evidence="2">
    <location>
        <begin position="87"/>
        <end position="125"/>
    </location>
</feature>
<gene>
    <name evidence="4" type="primary">LOC109465374</name>
</gene>
<organism evidence="3 4">
    <name type="scientific">Branchiostoma belcheri</name>
    <name type="common">Amphioxus</name>
    <dbReference type="NCBI Taxonomy" id="7741"/>
    <lineage>
        <taxon>Eukaryota</taxon>
        <taxon>Metazoa</taxon>
        <taxon>Chordata</taxon>
        <taxon>Cephalochordata</taxon>
        <taxon>Leptocardii</taxon>
        <taxon>Amphioxiformes</taxon>
        <taxon>Branchiostomatidae</taxon>
        <taxon>Branchiostoma</taxon>
    </lineage>
</organism>
<protein>
    <submittedName>
        <fullName evidence="4">Zinc finger SWIM domain-containing protein 7-like</fullName>
    </submittedName>
</protein>
<sequence length="152" mass="16204">MPLTDTDIDIMACVPLGTVAAQLLLEVKHVHSSNGCLSDDLLSALQDVFGTSLLSALDIVDRKGVTHVSSPSGRHLYLVVGSSGRLYTCLPSGLYCPCTYFTYAALMKGEALVCKHVLAVQLSQAMEACQELNVSDEELVGLLMNKDTATAQ</sequence>
<dbReference type="PANTHER" id="PTHR28498:SF1">
    <property type="entry name" value="ZINC FINGER SWIM DOMAIN-CONTAINING PROTEIN 7"/>
    <property type="match status" value="1"/>
</dbReference>
<dbReference type="GO" id="GO:0008270">
    <property type="term" value="F:zinc ion binding"/>
    <property type="evidence" value="ECO:0007669"/>
    <property type="project" value="UniProtKB-KW"/>
</dbReference>
<keyword evidence="1" id="KW-0862">Zinc</keyword>
<evidence type="ECO:0000313" key="4">
    <source>
        <dbReference type="RefSeq" id="XP_019618152.1"/>
    </source>
</evidence>
<reference evidence="4" key="1">
    <citation type="submission" date="2025-08" db="UniProtKB">
        <authorList>
            <consortium name="RefSeq"/>
        </authorList>
    </citation>
    <scope>IDENTIFICATION</scope>
    <source>
        <tissue evidence="4">Gonad</tissue>
    </source>
</reference>
<keyword evidence="3" id="KW-1185">Reference proteome</keyword>
<keyword evidence="1" id="KW-0479">Metal-binding</keyword>